<dbReference type="GO" id="GO:0005524">
    <property type="term" value="F:ATP binding"/>
    <property type="evidence" value="ECO:0007669"/>
    <property type="project" value="UniProtKB-UniRule"/>
</dbReference>
<keyword evidence="14" id="KW-1185">Reference proteome</keyword>
<evidence type="ECO:0000256" key="9">
    <source>
        <dbReference type="ARBA" id="ARBA00023310"/>
    </source>
</evidence>
<name>A0A0P1FYC6_9RHOB</name>
<keyword evidence="10" id="KW-1003">Cell membrane</keyword>
<keyword evidence="8 10" id="KW-0139">CF(1)</keyword>
<evidence type="ECO:0000256" key="7">
    <source>
        <dbReference type="ARBA" id="ARBA00023136"/>
    </source>
</evidence>
<reference evidence="13 15" key="1">
    <citation type="submission" date="2015-09" db="EMBL/GenBank/DDBJ databases">
        <authorList>
            <consortium name="Swine Surveillance"/>
        </authorList>
    </citation>
    <scope>NUCLEOTIDE SEQUENCE [LARGE SCALE GENOMIC DNA]</scope>
    <source>
        <strain evidence="13 15">5120</strain>
    </source>
</reference>
<dbReference type="GO" id="GO:0046933">
    <property type="term" value="F:proton-transporting ATP synthase activity, rotational mechanism"/>
    <property type="evidence" value="ECO:0007669"/>
    <property type="project" value="UniProtKB-UniRule"/>
</dbReference>
<sequence>MADTVQFDLVSPERKLASLVAEQVQIPGASGDLTAMAGHEPTILTLRPGLVTATGASGEEVYFVTGGFAELSSESISVLAEMAVPKAEVTQEIVSDLLGKAQAAHDAAEVDNHHETHKLVADLMHIAEDLGFHTNL</sequence>
<dbReference type="NCBIfam" id="NF009978">
    <property type="entry name" value="PRK13443.1"/>
    <property type="match status" value="1"/>
</dbReference>
<keyword evidence="6 10" id="KW-0406">Ion transport</keyword>
<evidence type="ECO:0000313" key="13">
    <source>
        <dbReference type="EMBL" id="CUH74206.1"/>
    </source>
</evidence>
<comment type="function">
    <text evidence="1 10">Produces ATP from ADP in the presence of a proton gradient across the membrane.</text>
</comment>
<dbReference type="PANTHER" id="PTHR13822">
    <property type="entry name" value="ATP SYNTHASE DELTA/EPSILON CHAIN"/>
    <property type="match status" value="1"/>
</dbReference>
<evidence type="ECO:0000256" key="4">
    <source>
        <dbReference type="ARBA" id="ARBA00022448"/>
    </source>
</evidence>
<comment type="subunit">
    <text evidence="10">F-type ATPases have 2 components, CF(1) - the catalytic core - and CF(0) - the membrane proton channel. CF(1) has five subunits: alpha(3), beta(3), gamma(1), delta(1), epsilon(1). CF(0) has three main subunits: a, b and c.</text>
</comment>
<dbReference type="Gene3D" id="2.60.15.10">
    <property type="entry name" value="F0F1 ATP synthase delta/epsilon subunit, N-terminal"/>
    <property type="match status" value="1"/>
</dbReference>
<keyword evidence="7 10" id="KW-0472">Membrane</keyword>
<accession>A0A0P1FYC6</accession>
<dbReference type="Proteomes" id="UP000051887">
    <property type="component" value="Unassembled WGS sequence"/>
</dbReference>
<dbReference type="EMBL" id="CYSB01000039">
    <property type="protein sequence ID" value="CUH69284.1"/>
    <property type="molecule type" value="Genomic_DNA"/>
</dbReference>
<keyword evidence="4 10" id="KW-0813">Transport</keyword>
<evidence type="ECO:0000256" key="6">
    <source>
        <dbReference type="ARBA" id="ARBA00023065"/>
    </source>
</evidence>
<protein>
    <recommendedName>
        <fullName evidence="10">ATP synthase epsilon chain</fullName>
    </recommendedName>
    <alternativeName>
        <fullName evidence="10">ATP synthase F1 sector epsilon subunit</fullName>
    </alternativeName>
    <alternativeName>
        <fullName evidence="10">F-ATPase epsilon subunit</fullName>
    </alternativeName>
</protein>
<feature type="domain" description="ATP synthase F1 complex delta/epsilon subunit N-terminal" evidence="11">
    <location>
        <begin position="6"/>
        <end position="83"/>
    </location>
</feature>
<dbReference type="AlphaFoldDB" id="A0A0P1FYC6"/>
<dbReference type="HAMAP" id="MF_00530">
    <property type="entry name" value="ATP_synth_epsil_bac"/>
    <property type="match status" value="1"/>
</dbReference>
<evidence type="ECO:0000256" key="8">
    <source>
        <dbReference type="ARBA" id="ARBA00023196"/>
    </source>
</evidence>
<dbReference type="GO" id="GO:0045259">
    <property type="term" value="C:proton-transporting ATP synthase complex"/>
    <property type="evidence" value="ECO:0007669"/>
    <property type="project" value="UniProtKB-KW"/>
</dbReference>
<keyword evidence="5 10" id="KW-0375">Hydrogen ion transport</keyword>
<evidence type="ECO:0000313" key="14">
    <source>
        <dbReference type="Proteomes" id="UP000051086"/>
    </source>
</evidence>
<evidence type="ECO:0000256" key="1">
    <source>
        <dbReference type="ARBA" id="ARBA00003543"/>
    </source>
</evidence>
<evidence type="ECO:0000256" key="2">
    <source>
        <dbReference type="ARBA" id="ARBA00004184"/>
    </source>
</evidence>
<dbReference type="InterPro" id="IPR036771">
    <property type="entry name" value="ATPsynth_dsu/esu_N"/>
</dbReference>
<dbReference type="GO" id="GO:0012505">
    <property type="term" value="C:endomembrane system"/>
    <property type="evidence" value="ECO:0007669"/>
    <property type="project" value="UniProtKB-SubCell"/>
</dbReference>
<proteinExistence type="inferred from homology"/>
<dbReference type="GO" id="GO:0005886">
    <property type="term" value="C:plasma membrane"/>
    <property type="evidence" value="ECO:0007669"/>
    <property type="project" value="UniProtKB-SubCell"/>
</dbReference>
<keyword evidence="9 10" id="KW-0066">ATP synthesis</keyword>
<dbReference type="PANTHER" id="PTHR13822:SF10">
    <property type="entry name" value="ATP SYNTHASE EPSILON CHAIN, CHLOROPLASTIC"/>
    <property type="match status" value="1"/>
</dbReference>
<comment type="subcellular location">
    <subcellularLocation>
        <location evidence="10">Cell membrane</location>
        <topology evidence="10">Peripheral membrane protein</topology>
    </subcellularLocation>
    <subcellularLocation>
        <location evidence="2">Endomembrane system</location>
        <topology evidence="2">Peripheral membrane protein</topology>
    </subcellularLocation>
</comment>
<evidence type="ECO:0000259" key="11">
    <source>
        <dbReference type="Pfam" id="PF02823"/>
    </source>
</evidence>
<dbReference type="InterPro" id="IPR001469">
    <property type="entry name" value="ATP_synth_F1_dsu/esu"/>
</dbReference>
<evidence type="ECO:0000313" key="12">
    <source>
        <dbReference type="EMBL" id="CUH69284.1"/>
    </source>
</evidence>
<dbReference type="EMBL" id="CYSC01000044">
    <property type="protein sequence ID" value="CUH74206.1"/>
    <property type="molecule type" value="Genomic_DNA"/>
</dbReference>
<evidence type="ECO:0000256" key="10">
    <source>
        <dbReference type="HAMAP-Rule" id="MF_00530"/>
    </source>
</evidence>
<dbReference type="Pfam" id="PF02823">
    <property type="entry name" value="ATP-synt_DE_N"/>
    <property type="match status" value="1"/>
</dbReference>
<dbReference type="InterPro" id="IPR020546">
    <property type="entry name" value="ATP_synth_F1_dsu/esu_N"/>
</dbReference>
<dbReference type="OrthoDB" id="9799969at2"/>
<organism evidence="13 15">
    <name type="scientific">Thalassovita autumnalis</name>
    <dbReference type="NCBI Taxonomy" id="2072972"/>
    <lineage>
        <taxon>Bacteria</taxon>
        <taxon>Pseudomonadati</taxon>
        <taxon>Pseudomonadota</taxon>
        <taxon>Alphaproteobacteria</taxon>
        <taxon>Rhodobacterales</taxon>
        <taxon>Roseobacteraceae</taxon>
        <taxon>Thalassovita</taxon>
    </lineage>
</organism>
<evidence type="ECO:0000313" key="15">
    <source>
        <dbReference type="Proteomes" id="UP000051887"/>
    </source>
</evidence>
<dbReference type="SUPFAM" id="SSF51344">
    <property type="entry name" value="Epsilon subunit of F1F0-ATP synthase N-terminal domain"/>
    <property type="match status" value="1"/>
</dbReference>
<reference evidence="12 14" key="2">
    <citation type="submission" date="2015-09" db="EMBL/GenBank/DDBJ databases">
        <authorList>
            <person name="Rodrigo-Torres L."/>
            <person name="Arahal D.R."/>
        </authorList>
    </citation>
    <scope>NUCLEOTIDE SEQUENCE [LARGE SCALE GENOMIC DNA]</scope>
    <source>
        <strain evidence="12 14">CECT 5118</strain>
    </source>
</reference>
<comment type="similarity">
    <text evidence="3 10">Belongs to the ATPase epsilon chain family.</text>
</comment>
<evidence type="ECO:0000256" key="3">
    <source>
        <dbReference type="ARBA" id="ARBA00005712"/>
    </source>
</evidence>
<dbReference type="RefSeq" id="WP_058245327.1">
    <property type="nucleotide sequence ID" value="NZ_CYSB01000039.1"/>
</dbReference>
<dbReference type="CDD" id="cd12152">
    <property type="entry name" value="F1-ATPase_delta"/>
    <property type="match status" value="1"/>
</dbReference>
<dbReference type="Proteomes" id="UP000051086">
    <property type="component" value="Unassembled WGS sequence"/>
</dbReference>
<gene>
    <name evidence="10 13" type="primary">atpC</name>
    <name evidence="12" type="ORF">TL5118_03243</name>
    <name evidence="13" type="ORF">TL5120_04025</name>
</gene>
<evidence type="ECO:0000256" key="5">
    <source>
        <dbReference type="ARBA" id="ARBA00022781"/>
    </source>
</evidence>